<evidence type="ECO:0000313" key="3">
    <source>
        <dbReference type="EMBL" id="MFD2868217.1"/>
    </source>
</evidence>
<dbReference type="SMART" id="SM00530">
    <property type="entry name" value="HTH_XRE"/>
    <property type="match status" value="1"/>
</dbReference>
<dbReference type="PANTHER" id="PTHR46558">
    <property type="entry name" value="TRACRIPTIONAL REGULATORY PROTEIN-RELATED-RELATED"/>
    <property type="match status" value="1"/>
</dbReference>
<comment type="caution">
    <text evidence="3">The sequence shown here is derived from an EMBL/GenBank/DDBJ whole genome shotgun (WGS) entry which is preliminary data.</text>
</comment>
<dbReference type="RefSeq" id="WP_380147332.1">
    <property type="nucleotide sequence ID" value="NZ_JBHUOR010000037.1"/>
</dbReference>
<dbReference type="Gene3D" id="1.10.260.40">
    <property type="entry name" value="lambda repressor-like DNA-binding domains"/>
    <property type="match status" value="1"/>
</dbReference>
<evidence type="ECO:0000259" key="2">
    <source>
        <dbReference type="PROSITE" id="PS50943"/>
    </source>
</evidence>
<evidence type="ECO:0000313" key="4">
    <source>
        <dbReference type="Proteomes" id="UP001597568"/>
    </source>
</evidence>
<dbReference type="PROSITE" id="PS50943">
    <property type="entry name" value="HTH_CROC1"/>
    <property type="match status" value="1"/>
</dbReference>
<keyword evidence="4" id="KW-1185">Reference proteome</keyword>
<dbReference type="InterPro" id="IPR010982">
    <property type="entry name" value="Lambda_DNA-bd_dom_sf"/>
</dbReference>
<sequence length="131" mass="15312">MDLSILGERLKELRDDYHYKQKKVSDDLGITIYQLSRYENGLSNPTPDLLNALADYYDASVDYLLGRIHVKKITSDTYVHLTPTQKSILDFFENSPSLSFDETEAETLQKALEDLETYYEFLKFKAQKKTW</sequence>
<dbReference type="SUPFAM" id="SSF47413">
    <property type="entry name" value="lambda repressor-like DNA-binding domains"/>
    <property type="match status" value="1"/>
</dbReference>
<dbReference type="InterPro" id="IPR001387">
    <property type="entry name" value="Cro/C1-type_HTH"/>
</dbReference>
<reference evidence="4" key="1">
    <citation type="journal article" date="2019" name="Int. J. Syst. Evol. Microbiol.">
        <title>The Global Catalogue of Microorganisms (GCM) 10K type strain sequencing project: providing services to taxonomists for standard genome sequencing and annotation.</title>
        <authorList>
            <consortium name="The Broad Institute Genomics Platform"/>
            <consortium name="The Broad Institute Genome Sequencing Center for Infectious Disease"/>
            <person name="Wu L."/>
            <person name="Ma J."/>
        </authorList>
    </citation>
    <scope>NUCLEOTIDE SEQUENCE [LARGE SCALE GENOMIC DNA]</scope>
    <source>
        <strain evidence="4">KCTC 33522</strain>
    </source>
</reference>
<gene>
    <name evidence="3" type="ORF">ACFSY7_06880</name>
</gene>
<name>A0ABW5XZF5_9BACL</name>
<dbReference type="PANTHER" id="PTHR46558:SF11">
    <property type="entry name" value="HTH-TYPE TRANSCRIPTIONAL REGULATOR XRE"/>
    <property type="match status" value="1"/>
</dbReference>
<dbReference type="CDD" id="cd00093">
    <property type="entry name" value="HTH_XRE"/>
    <property type="match status" value="1"/>
</dbReference>
<organism evidence="3 4">
    <name type="scientific">Kurthia populi</name>
    <dbReference type="NCBI Taxonomy" id="1562132"/>
    <lineage>
        <taxon>Bacteria</taxon>
        <taxon>Bacillati</taxon>
        <taxon>Bacillota</taxon>
        <taxon>Bacilli</taxon>
        <taxon>Bacillales</taxon>
        <taxon>Caryophanaceae</taxon>
        <taxon>Kurthia</taxon>
    </lineage>
</organism>
<protein>
    <submittedName>
        <fullName evidence="3">Helix-turn-helix domain-containing protein</fullName>
    </submittedName>
</protein>
<dbReference type="Proteomes" id="UP001597568">
    <property type="component" value="Unassembled WGS sequence"/>
</dbReference>
<accession>A0ABW5XZF5</accession>
<proteinExistence type="predicted"/>
<dbReference type="EMBL" id="JBHUOR010000037">
    <property type="protein sequence ID" value="MFD2868217.1"/>
    <property type="molecule type" value="Genomic_DNA"/>
</dbReference>
<dbReference type="Pfam" id="PF12844">
    <property type="entry name" value="HTH_19"/>
    <property type="match status" value="1"/>
</dbReference>
<feature type="domain" description="HTH cro/C1-type" evidence="2">
    <location>
        <begin position="10"/>
        <end position="64"/>
    </location>
</feature>
<keyword evidence="1" id="KW-0238">DNA-binding</keyword>
<evidence type="ECO:0000256" key="1">
    <source>
        <dbReference type="ARBA" id="ARBA00023125"/>
    </source>
</evidence>